<evidence type="ECO:0000313" key="3">
    <source>
        <dbReference type="Proteomes" id="UP000248817"/>
    </source>
</evidence>
<dbReference type="Proteomes" id="UP000248817">
    <property type="component" value="Unassembled WGS sequence"/>
</dbReference>
<dbReference type="SMART" id="SM00220">
    <property type="entry name" value="S_TKc"/>
    <property type="match status" value="1"/>
</dbReference>
<gene>
    <name evidence="2" type="ORF">BP00DRAFT_489026</name>
</gene>
<dbReference type="GO" id="GO:0005524">
    <property type="term" value="F:ATP binding"/>
    <property type="evidence" value="ECO:0007669"/>
    <property type="project" value="InterPro"/>
</dbReference>
<dbReference type="PROSITE" id="PS50011">
    <property type="entry name" value="PROTEIN_KINASE_DOM"/>
    <property type="match status" value="1"/>
</dbReference>
<dbReference type="GO" id="GO:0005634">
    <property type="term" value="C:nucleus"/>
    <property type="evidence" value="ECO:0007669"/>
    <property type="project" value="TreeGrafter"/>
</dbReference>
<evidence type="ECO:0000313" key="2">
    <source>
        <dbReference type="EMBL" id="PYI28103.1"/>
    </source>
</evidence>
<dbReference type="InterPro" id="IPR000719">
    <property type="entry name" value="Prot_kinase_dom"/>
</dbReference>
<dbReference type="SUPFAM" id="SSF56112">
    <property type="entry name" value="Protein kinase-like (PK-like)"/>
    <property type="match status" value="1"/>
</dbReference>
<organism evidence="2 3">
    <name type="scientific">Aspergillus indologenus CBS 114.80</name>
    <dbReference type="NCBI Taxonomy" id="1450541"/>
    <lineage>
        <taxon>Eukaryota</taxon>
        <taxon>Fungi</taxon>
        <taxon>Dikarya</taxon>
        <taxon>Ascomycota</taxon>
        <taxon>Pezizomycotina</taxon>
        <taxon>Eurotiomycetes</taxon>
        <taxon>Eurotiomycetidae</taxon>
        <taxon>Eurotiales</taxon>
        <taxon>Aspergillaceae</taxon>
        <taxon>Aspergillus</taxon>
        <taxon>Aspergillus subgen. Circumdati</taxon>
    </lineage>
</organism>
<dbReference type="EMBL" id="KZ825555">
    <property type="protein sequence ID" value="PYI28103.1"/>
    <property type="molecule type" value="Genomic_DNA"/>
</dbReference>
<protein>
    <submittedName>
        <fullName evidence="2">Checkpoint kinase</fullName>
    </submittedName>
</protein>
<feature type="domain" description="Protein kinase" evidence="1">
    <location>
        <begin position="48"/>
        <end position="328"/>
    </location>
</feature>
<name>A0A2V5I2C6_9EURO</name>
<sequence length="351" mass="39099">MSLRFHFPSRYVWLVLSTCAGMCGWFLFGTPTPASSARSMTTRLKRYGWPCPVQATGSTAVVFRCHAPDRATYAIKRFRKPAPGISATAYTDSVQHEVRLVGQIPPHPRILEIVDFFAEDGRWYVVMPFVSNNSLYDHTLGDAARLLSADEVDCVFYQLVTGVAFLHQQRVAHLDLKLNNILVTEEGEVKIIDFGQARMVDSGSPRGGRVTGRLGTAPNVPWEAYHEQDYDPFAADAWAVGLIYCQAILPNAPWHLGDRGDVESQFAIFRPHDTPPTSPMDQGRVTATVGMILRHLPLHARPLISQLLDIDPANRATAIERAPSDLWFQNLRGRCFTPPTPRMALDAFGGR</sequence>
<dbReference type="PANTHER" id="PTHR44167">
    <property type="entry name" value="OVARIAN-SPECIFIC SERINE/THREONINE-PROTEIN KINASE LOK-RELATED"/>
    <property type="match status" value="1"/>
</dbReference>
<dbReference type="GO" id="GO:0004674">
    <property type="term" value="F:protein serine/threonine kinase activity"/>
    <property type="evidence" value="ECO:0007669"/>
    <property type="project" value="TreeGrafter"/>
</dbReference>
<dbReference type="Pfam" id="PF00069">
    <property type="entry name" value="Pkinase"/>
    <property type="match status" value="1"/>
</dbReference>
<keyword evidence="2" id="KW-0808">Transferase</keyword>
<evidence type="ECO:0000259" key="1">
    <source>
        <dbReference type="PROSITE" id="PS50011"/>
    </source>
</evidence>
<dbReference type="InterPro" id="IPR011009">
    <property type="entry name" value="Kinase-like_dom_sf"/>
</dbReference>
<dbReference type="InterPro" id="IPR008271">
    <property type="entry name" value="Ser/Thr_kinase_AS"/>
</dbReference>
<dbReference type="GO" id="GO:0044773">
    <property type="term" value="P:mitotic DNA damage checkpoint signaling"/>
    <property type="evidence" value="ECO:0007669"/>
    <property type="project" value="TreeGrafter"/>
</dbReference>
<accession>A0A2V5I2C6</accession>
<dbReference type="PANTHER" id="PTHR44167:SF24">
    <property type="entry name" value="SERINE_THREONINE-PROTEIN KINASE CHK2"/>
    <property type="match status" value="1"/>
</dbReference>
<keyword evidence="3" id="KW-1185">Reference proteome</keyword>
<keyword evidence="2" id="KW-0418">Kinase</keyword>
<dbReference type="Gene3D" id="1.10.510.10">
    <property type="entry name" value="Transferase(Phosphotransferase) domain 1"/>
    <property type="match status" value="1"/>
</dbReference>
<dbReference type="PROSITE" id="PS00108">
    <property type="entry name" value="PROTEIN_KINASE_ST"/>
    <property type="match status" value="1"/>
</dbReference>
<proteinExistence type="predicted"/>
<dbReference type="AlphaFoldDB" id="A0A2V5I2C6"/>
<reference evidence="2 3" key="1">
    <citation type="submission" date="2018-02" db="EMBL/GenBank/DDBJ databases">
        <title>The genomes of Aspergillus section Nigri reveals drivers in fungal speciation.</title>
        <authorList>
            <consortium name="DOE Joint Genome Institute"/>
            <person name="Vesth T.C."/>
            <person name="Nybo J."/>
            <person name="Theobald S."/>
            <person name="Brandl J."/>
            <person name="Frisvad J.C."/>
            <person name="Nielsen K.F."/>
            <person name="Lyhne E.K."/>
            <person name="Kogle M.E."/>
            <person name="Kuo A."/>
            <person name="Riley R."/>
            <person name="Clum A."/>
            <person name="Nolan M."/>
            <person name="Lipzen A."/>
            <person name="Salamov A."/>
            <person name="Henrissat B."/>
            <person name="Wiebenga A."/>
            <person name="De vries R.P."/>
            <person name="Grigoriev I.V."/>
            <person name="Mortensen U.H."/>
            <person name="Andersen M.R."/>
            <person name="Baker S.E."/>
        </authorList>
    </citation>
    <scope>NUCLEOTIDE SEQUENCE [LARGE SCALE GENOMIC DNA]</scope>
    <source>
        <strain evidence="2 3">CBS 114.80</strain>
    </source>
</reference>